<evidence type="ECO:0000256" key="4">
    <source>
        <dbReference type="ARBA" id="ARBA00022679"/>
    </source>
</evidence>
<keyword evidence="5 13" id="KW-0732">Signal</keyword>
<dbReference type="InterPro" id="IPR000152">
    <property type="entry name" value="EGF-type_Asp/Asn_hydroxyl_site"/>
</dbReference>
<dbReference type="InterPro" id="IPR008271">
    <property type="entry name" value="Ser/Thr_kinase_AS"/>
</dbReference>
<dbReference type="PROSITE" id="PS50026">
    <property type="entry name" value="EGF_3"/>
    <property type="match status" value="1"/>
</dbReference>
<keyword evidence="12" id="KW-0472">Membrane</keyword>
<dbReference type="GO" id="GO:0007166">
    <property type="term" value="P:cell surface receptor signaling pathway"/>
    <property type="evidence" value="ECO:0007669"/>
    <property type="project" value="InterPro"/>
</dbReference>
<keyword evidence="12" id="KW-0812">Transmembrane</keyword>
<keyword evidence="6" id="KW-0677">Repeat</keyword>
<dbReference type="Gene3D" id="1.10.510.10">
    <property type="entry name" value="Transferase(Phosphotransferase) domain 1"/>
    <property type="match status" value="1"/>
</dbReference>
<dbReference type="InterPro" id="IPR018097">
    <property type="entry name" value="EGF_Ca-bd_CS"/>
</dbReference>
<evidence type="ECO:0000256" key="6">
    <source>
        <dbReference type="ARBA" id="ARBA00022737"/>
    </source>
</evidence>
<feature type="transmembrane region" description="Helical" evidence="12">
    <location>
        <begin position="353"/>
        <end position="374"/>
    </location>
</feature>
<dbReference type="EMBL" id="JAMFTS010000003">
    <property type="protein sequence ID" value="KAJ4776480.1"/>
    <property type="molecule type" value="Genomic_DNA"/>
</dbReference>
<sequence length="738" mass="82200">MDFLFMTKATLLLATLSTLVYPSAAISTAQPGCPSSCGGLTIPYPFGIGTGCFRDGFEITCQMSKITTNKNYVPVPTLAGTTVQVLNLSLGVAEVMVQLPIGWQCYNRSGVEAYYTAEVDFNPKSVYRISNTHNLFVVIGCNSLAYIESQRDSNGLYSYDYYTGCVSFCNDSSSITEGACSGVGCCQVTIPSGLTDNSVIFDGYSHDRILSFSPCSYAFLVDKDWFRFGKSNLTMSTNTTMPVWLNWALREKNNCTEAQKNPDLYGCRSRNSECYNSVNGPGYICNCSKGYQGNPYLVDGCKDINECELPDEYPCHGICHNKEGSYECKCKSGKHGDPFNNSCIPNFPLTERLAIGISASIASLLVVTLPMIFVCQKRRLQRERDMFFKKNGGIILYQQLVARKVETMKIFTEEEMARITNNFDTVIGRGGQGKVYKGVLEDDREVAVKKCIVLDDERLKEEFMNEMIILSQINYLKNVVQLLGCCLEVDVPMLVYEFIPNGTLNSFLHENQLPISLETRLRICTESATALAHLHSQTVRPILHGDVKSANILLDRNYMAKVSDFGKSKFLSMDVTQFATYVQGTLGYLDPEFLQNSRLTDKSDVYSFGVVILELITRKKAVYYDGNNERICLAQQFVSAMRQNNTISMFDMDIATEDNLDLLAEVSKLAEECLKLSGEERPTMTRVVQKLTGFMTRLEAIGDPNAAKEHSAEPIQIFMASPTPSRDADNAALLNTYP</sequence>
<dbReference type="FunFam" id="2.10.25.10:FF:000038">
    <property type="entry name" value="Fibrillin 2"/>
    <property type="match status" value="1"/>
</dbReference>
<keyword evidence="2" id="KW-0723">Serine/threonine-protein kinase</keyword>
<keyword evidence="8" id="KW-0067">ATP-binding</keyword>
<evidence type="ECO:0000256" key="11">
    <source>
        <dbReference type="PROSITE-ProRule" id="PRU00076"/>
    </source>
</evidence>
<evidence type="ECO:0000259" key="15">
    <source>
        <dbReference type="PROSITE" id="PS50026"/>
    </source>
</evidence>
<proteinExistence type="predicted"/>
<gene>
    <name evidence="16" type="ORF">LUZ62_060737</name>
</gene>
<protein>
    <submittedName>
        <fullName evidence="16">Wall-associated kinase family protein</fullName>
    </submittedName>
</protein>
<dbReference type="SMART" id="SM00179">
    <property type="entry name" value="EGF_CA"/>
    <property type="match status" value="2"/>
</dbReference>
<dbReference type="InterPro" id="IPR025287">
    <property type="entry name" value="WAK_GUB"/>
</dbReference>
<dbReference type="Pfam" id="PF07714">
    <property type="entry name" value="PK_Tyr_Ser-Thr"/>
    <property type="match status" value="1"/>
</dbReference>
<dbReference type="GO" id="GO:0005509">
    <property type="term" value="F:calcium ion binding"/>
    <property type="evidence" value="ECO:0007669"/>
    <property type="project" value="InterPro"/>
</dbReference>
<dbReference type="PROSITE" id="PS00108">
    <property type="entry name" value="PROTEIN_KINASE_ST"/>
    <property type="match status" value="1"/>
</dbReference>
<reference evidence="16" key="1">
    <citation type="submission" date="2022-08" db="EMBL/GenBank/DDBJ databases">
        <authorList>
            <person name="Marques A."/>
        </authorList>
    </citation>
    <scope>NUCLEOTIDE SEQUENCE</scope>
    <source>
        <strain evidence="16">RhyPub2mFocal</strain>
        <tissue evidence="16">Leaves</tissue>
    </source>
</reference>
<evidence type="ECO:0000259" key="14">
    <source>
        <dbReference type="PROSITE" id="PS50011"/>
    </source>
</evidence>
<dbReference type="PROSITE" id="PS50011">
    <property type="entry name" value="PROTEIN_KINASE_DOM"/>
    <property type="match status" value="1"/>
</dbReference>
<dbReference type="InterPro" id="IPR000742">
    <property type="entry name" value="EGF"/>
</dbReference>
<evidence type="ECO:0000256" key="13">
    <source>
        <dbReference type="SAM" id="SignalP"/>
    </source>
</evidence>
<dbReference type="SUPFAM" id="SSF56112">
    <property type="entry name" value="Protein kinase-like (PK-like)"/>
    <property type="match status" value="1"/>
</dbReference>
<organism evidence="16 17">
    <name type="scientific">Rhynchospora pubera</name>
    <dbReference type="NCBI Taxonomy" id="906938"/>
    <lineage>
        <taxon>Eukaryota</taxon>
        <taxon>Viridiplantae</taxon>
        <taxon>Streptophyta</taxon>
        <taxon>Embryophyta</taxon>
        <taxon>Tracheophyta</taxon>
        <taxon>Spermatophyta</taxon>
        <taxon>Magnoliopsida</taxon>
        <taxon>Liliopsida</taxon>
        <taxon>Poales</taxon>
        <taxon>Cyperaceae</taxon>
        <taxon>Cyperoideae</taxon>
        <taxon>Rhynchosporeae</taxon>
        <taxon>Rhynchospora</taxon>
    </lineage>
</organism>
<dbReference type="PANTHER" id="PTHR27005">
    <property type="entry name" value="WALL-ASSOCIATED RECEPTOR KINASE-LIKE 21"/>
    <property type="match status" value="1"/>
</dbReference>
<dbReference type="FunFam" id="1.10.510.10:FF:000084">
    <property type="entry name" value="Wall-associated receptor kinase 2"/>
    <property type="match status" value="1"/>
</dbReference>
<keyword evidence="4" id="KW-0808">Transferase</keyword>
<dbReference type="FunFam" id="3.30.200.20:FF:000337">
    <property type="entry name" value="Wall-associated receptor kinase 3"/>
    <property type="match status" value="1"/>
</dbReference>
<dbReference type="InterPro" id="IPR001881">
    <property type="entry name" value="EGF-like_Ca-bd_dom"/>
</dbReference>
<evidence type="ECO:0000256" key="1">
    <source>
        <dbReference type="ARBA" id="ARBA00004479"/>
    </source>
</evidence>
<comment type="subcellular location">
    <subcellularLocation>
        <location evidence="1">Membrane</location>
        <topology evidence="1">Single-pass type I membrane protein</topology>
    </subcellularLocation>
</comment>
<dbReference type="Pfam" id="PF13947">
    <property type="entry name" value="GUB_WAK_bind"/>
    <property type="match status" value="1"/>
</dbReference>
<dbReference type="Proteomes" id="UP001140206">
    <property type="component" value="Chromosome 3"/>
</dbReference>
<keyword evidence="7" id="KW-0547">Nucleotide-binding</keyword>
<comment type="caution">
    <text evidence="16">The sequence shown here is derived from an EMBL/GenBank/DDBJ whole genome shotgun (WGS) entry which is preliminary data.</text>
</comment>
<evidence type="ECO:0000256" key="2">
    <source>
        <dbReference type="ARBA" id="ARBA00022527"/>
    </source>
</evidence>
<dbReference type="Gene3D" id="2.10.25.10">
    <property type="entry name" value="Laminin"/>
    <property type="match status" value="1"/>
</dbReference>
<feature type="chain" id="PRO_5044012343" evidence="13">
    <location>
        <begin position="26"/>
        <end position="738"/>
    </location>
</feature>
<evidence type="ECO:0000256" key="10">
    <source>
        <dbReference type="ARBA" id="ARBA00023180"/>
    </source>
</evidence>
<evidence type="ECO:0000256" key="7">
    <source>
        <dbReference type="ARBA" id="ARBA00022741"/>
    </source>
</evidence>
<dbReference type="CDD" id="cd00054">
    <property type="entry name" value="EGF_CA"/>
    <property type="match status" value="1"/>
</dbReference>
<keyword evidence="17" id="KW-1185">Reference proteome</keyword>
<feature type="domain" description="EGF-like" evidence="15">
    <location>
        <begin position="303"/>
        <end position="340"/>
    </location>
</feature>
<dbReference type="SUPFAM" id="SSF57196">
    <property type="entry name" value="EGF/Laminin"/>
    <property type="match status" value="1"/>
</dbReference>
<evidence type="ECO:0000256" key="3">
    <source>
        <dbReference type="ARBA" id="ARBA00022536"/>
    </source>
</evidence>
<accession>A0AAV8E4U7</accession>
<evidence type="ECO:0000313" key="16">
    <source>
        <dbReference type="EMBL" id="KAJ4776480.1"/>
    </source>
</evidence>
<dbReference type="PROSITE" id="PS00010">
    <property type="entry name" value="ASX_HYDROXYL"/>
    <property type="match status" value="1"/>
</dbReference>
<dbReference type="GO" id="GO:0004674">
    <property type="term" value="F:protein serine/threonine kinase activity"/>
    <property type="evidence" value="ECO:0007669"/>
    <property type="project" value="UniProtKB-KW"/>
</dbReference>
<dbReference type="SMART" id="SM00220">
    <property type="entry name" value="S_TKc"/>
    <property type="match status" value="1"/>
</dbReference>
<dbReference type="GO" id="GO:0005886">
    <property type="term" value="C:plasma membrane"/>
    <property type="evidence" value="ECO:0007669"/>
    <property type="project" value="TreeGrafter"/>
</dbReference>
<dbReference type="InterPro" id="IPR000719">
    <property type="entry name" value="Prot_kinase_dom"/>
</dbReference>
<dbReference type="InterPro" id="IPR001245">
    <property type="entry name" value="Ser-Thr/Tyr_kinase_cat_dom"/>
</dbReference>
<keyword evidence="10" id="KW-0325">Glycoprotein</keyword>
<keyword evidence="12" id="KW-1133">Transmembrane helix</keyword>
<keyword evidence="9" id="KW-1015">Disulfide bond</keyword>
<evidence type="ECO:0000256" key="12">
    <source>
        <dbReference type="SAM" id="Phobius"/>
    </source>
</evidence>
<dbReference type="GO" id="GO:0030247">
    <property type="term" value="F:polysaccharide binding"/>
    <property type="evidence" value="ECO:0007669"/>
    <property type="project" value="InterPro"/>
</dbReference>
<evidence type="ECO:0000256" key="8">
    <source>
        <dbReference type="ARBA" id="ARBA00022840"/>
    </source>
</evidence>
<dbReference type="GO" id="GO:0005524">
    <property type="term" value="F:ATP binding"/>
    <property type="evidence" value="ECO:0007669"/>
    <property type="project" value="UniProtKB-KW"/>
</dbReference>
<dbReference type="InterPro" id="IPR011009">
    <property type="entry name" value="Kinase-like_dom_sf"/>
</dbReference>
<keyword evidence="3 11" id="KW-0245">EGF-like domain</keyword>
<dbReference type="AlphaFoldDB" id="A0AAV8E4U7"/>
<evidence type="ECO:0000313" key="17">
    <source>
        <dbReference type="Proteomes" id="UP001140206"/>
    </source>
</evidence>
<dbReference type="SMART" id="SM00181">
    <property type="entry name" value="EGF"/>
    <property type="match status" value="2"/>
</dbReference>
<keyword evidence="16" id="KW-0418">Kinase</keyword>
<dbReference type="PANTHER" id="PTHR27005:SF479">
    <property type="entry name" value="OS06G0706600 PROTEIN"/>
    <property type="match status" value="1"/>
</dbReference>
<dbReference type="Gene3D" id="3.30.200.20">
    <property type="entry name" value="Phosphorylase Kinase, domain 1"/>
    <property type="match status" value="1"/>
</dbReference>
<dbReference type="InterPro" id="IPR045274">
    <property type="entry name" value="WAK-like"/>
</dbReference>
<feature type="signal peptide" evidence="13">
    <location>
        <begin position="1"/>
        <end position="25"/>
    </location>
</feature>
<dbReference type="PROSITE" id="PS01187">
    <property type="entry name" value="EGF_CA"/>
    <property type="match status" value="1"/>
</dbReference>
<name>A0AAV8E4U7_9POAL</name>
<evidence type="ECO:0000256" key="5">
    <source>
        <dbReference type="ARBA" id="ARBA00022729"/>
    </source>
</evidence>
<feature type="domain" description="Protein kinase" evidence="14">
    <location>
        <begin position="421"/>
        <end position="695"/>
    </location>
</feature>
<evidence type="ECO:0000256" key="9">
    <source>
        <dbReference type="ARBA" id="ARBA00023157"/>
    </source>
</evidence>
<comment type="caution">
    <text evidence="11">Lacks conserved residue(s) required for the propagation of feature annotation.</text>
</comment>